<evidence type="ECO:0000256" key="8">
    <source>
        <dbReference type="RuleBase" id="RU363068"/>
    </source>
</evidence>
<dbReference type="NCBIfam" id="TIGR02821">
    <property type="entry name" value="fghA_ester_D"/>
    <property type="match status" value="1"/>
</dbReference>
<dbReference type="InterPro" id="IPR029058">
    <property type="entry name" value="AB_hydrolase_fold"/>
</dbReference>
<comment type="catalytic activity">
    <reaction evidence="8">
        <text>S-formylglutathione + H2O = formate + glutathione + H(+)</text>
        <dbReference type="Rhea" id="RHEA:14961"/>
        <dbReference type="ChEBI" id="CHEBI:15377"/>
        <dbReference type="ChEBI" id="CHEBI:15378"/>
        <dbReference type="ChEBI" id="CHEBI:15740"/>
        <dbReference type="ChEBI" id="CHEBI:57688"/>
        <dbReference type="ChEBI" id="CHEBI:57925"/>
        <dbReference type="EC" id="3.1.2.12"/>
    </reaction>
</comment>
<evidence type="ECO:0000256" key="5">
    <source>
        <dbReference type="ARBA" id="ARBA00022487"/>
    </source>
</evidence>
<organism evidence="9 10">
    <name type="scientific">Drosophila guanche</name>
    <name type="common">Fruit fly</name>
    <dbReference type="NCBI Taxonomy" id="7266"/>
    <lineage>
        <taxon>Eukaryota</taxon>
        <taxon>Metazoa</taxon>
        <taxon>Ecdysozoa</taxon>
        <taxon>Arthropoda</taxon>
        <taxon>Hexapoda</taxon>
        <taxon>Insecta</taxon>
        <taxon>Pterygota</taxon>
        <taxon>Neoptera</taxon>
        <taxon>Endopterygota</taxon>
        <taxon>Diptera</taxon>
        <taxon>Brachycera</taxon>
        <taxon>Muscomorpha</taxon>
        <taxon>Ephydroidea</taxon>
        <taxon>Drosophilidae</taxon>
        <taxon>Drosophila</taxon>
        <taxon>Sophophora</taxon>
    </lineage>
</organism>
<dbReference type="SUPFAM" id="SSF53474">
    <property type="entry name" value="alpha/beta-Hydrolases"/>
    <property type="match status" value="1"/>
</dbReference>
<dbReference type="GO" id="GO:0018738">
    <property type="term" value="F:S-formylglutathione hydrolase activity"/>
    <property type="evidence" value="ECO:0007669"/>
    <property type="project" value="UniProtKB-EC"/>
</dbReference>
<feature type="active site" description="Charge relay system" evidence="7">
    <location>
        <position position="205"/>
    </location>
</feature>
<dbReference type="Proteomes" id="UP000268350">
    <property type="component" value="Unassembled WGS sequence"/>
</dbReference>
<comment type="subcellular location">
    <subcellularLocation>
        <location evidence="8">Cytoplasm</location>
    </subcellularLocation>
</comment>
<evidence type="ECO:0000256" key="6">
    <source>
        <dbReference type="ARBA" id="ARBA00022801"/>
    </source>
</evidence>
<dbReference type="GO" id="GO:0005829">
    <property type="term" value="C:cytosol"/>
    <property type="evidence" value="ECO:0007669"/>
    <property type="project" value="TreeGrafter"/>
</dbReference>
<feature type="active site" description="Charge relay system" evidence="7">
    <location>
        <position position="282"/>
    </location>
</feature>
<keyword evidence="10" id="KW-1185">Reference proteome</keyword>
<evidence type="ECO:0000256" key="3">
    <source>
        <dbReference type="ARBA" id="ARBA00012479"/>
    </source>
</evidence>
<keyword evidence="8" id="KW-0963">Cytoplasm</keyword>
<keyword evidence="6 8" id="KW-0378">Hydrolase</keyword>
<dbReference type="Pfam" id="PF00756">
    <property type="entry name" value="Esterase"/>
    <property type="match status" value="1"/>
</dbReference>
<proteinExistence type="inferred from homology"/>
<dbReference type="EC" id="3.1.2.12" evidence="3 8"/>
<dbReference type="EMBL" id="OUUW01000008">
    <property type="protein sequence ID" value="SPP83972.1"/>
    <property type="molecule type" value="Genomic_DNA"/>
</dbReference>
<keyword evidence="5 8" id="KW-0719">Serine esterase</keyword>
<dbReference type="PANTHER" id="PTHR10061:SF0">
    <property type="entry name" value="S-FORMYLGLUTATHIONE HYDROLASE"/>
    <property type="match status" value="1"/>
</dbReference>
<feature type="active site" description="Charge relay system" evidence="7">
    <location>
        <position position="317"/>
    </location>
</feature>
<dbReference type="InterPro" id="IPR000801">
    <property type="entry name" value="Esterase-like"/>
</dbReference>
<dbReference type="GO" id="GO:0046294">
    <property type="term" value="P:formaldehyde catabolic process"/>
    <property type="evidence" value="ECO:0007669"/>
    <property type="project" value="InterPro"/>
</dbReference>
<evidence type="ECO:0000256" key="7">
    <source>
        <dbReference type="PIRSR" id="PIRSR614186-1"/>
    </source>
</evidence>
<comment type="function">
    <text evidence="1 8">Serine hydrolase involved in the detoxification of formaldehyde.</text>
</comment>
<dbReference type="PANTHER" id="PTHR10061">
    <property type="entry name" value="S-FORMYLGLUTATHIONE HYDROLASE"/>
    <property type="match status" value="1"/>
</dbReference>
<evidence type="ECO:0000256" key="1">
    <source>
        <dbReference type="ARBA" id="ARBA00002608"/>
    </source>
</evidence>
<sequence length="342" mass="37480">MPPGKSKKPLLKRHAAGPAFKLPSISGRSSFAFTYQPPKKTLGVLSFGHILTANMVLELISSAKCFEGEQRVYQHSSRTLNCDMTFGVFVPAAALEDKTPCPVLFFLSGLTCTHENFIQKSGFQQYAAKHGLIVVNPDTSPRGVDLPGQDDAYDFGSGAGFYVDAKQEPWSKHYKMYSYVTEELVELVNANLPVAAGRRGIFGHSMGGHGALICALKNPGLYKSVSAFAPIANPSEGAWGKKALTGYIGDNTADWDQWDATRLVSQYESTPQELFIDQGLADNFLAAKQLLPENLLAAADTNEHIQTIYKQREGYDHGYFYISTFVGEHIAYHANLLKATKV</sequence>
<name>A0A3B0JU95_DROGU</name>
<dbReference type="AlphaFoldDB" id="A0A3B0JU95"/>
<evidence type="ECO:0000256" key="4">
    <source>
        <dbReference type="ARBA" id="ARBA00016774"/>
    </source>
</evidence>
<dbReference type="Gene3D" id="3.40.50.1820">
    <property type="entry name" value="alpha/beta hydrolase"/>
    <property type="match status" value="1"/>
</dbReference>
<gene>
    <name evidence="9" type="ORF">DGUA_6G016467</name>
</gene>
<evidence type="ECO:0000313" key="9">
    <source>
        <dbReference type="EMBL" id="SPP83972.1"/>
    </source>
</evidence>
<dbReference type="STRING" id="7266.A0A3B0JU95"/>
<dbReference type="GO" id="GO:0052689">
    <property type="term" value="F:carboxylic ester hydrolase activity"/>
    <property type="evidence" value="ECO:0007669"/>
    <property type="project" value="UniProtKB-KW"/>
</dbReference>
<accession>A0A3B0JU95</accession>
<protein>
    <recommendedName>
        <fullName evidence="4 8">S-formylglutathione hydrolase</fullName>
        <ecNumber evidence="3 8">3.1.2.12</ecNumber>
    </recommendedName>
</protein>
<dbReference type="FunFam" id="3.40.50.1820:FF:000334">
    <property type="entry name" value="S-formylglutathione hydrolase"/>
    <property type="match status" value="1"/>
</dbReference>
<dbReference type="InterPro" id="IPR014186">
    <property type="entry name" value="S-formylglutathione_hydrol"/>
</dbReference>
<evidence type="ECO:0000256" key="2">
    <source>
        <dbReference type="ARBA" id="ARBA00005622"/>
    </source>
</evidence>
<evidence type="ECO:0000313" key="10">
    <source>
        <dbReference type="Proteomes" id="UP000268350"/>
    </source>
</evidence>
<dbReference type="OrthoDB" id="420518at2759"/>
<comment type="similarity">
    <text evidence="2 8">Belongs to the esterase D family.</text>
</comment>
<reference evidence="10" key="1">
    <citation type="submission" date="2018-01" db="EMBL/GenBank/DDBJ databases">
        <authorList>
            <person name="Alioto T."/>
            <person name="Alioto T."/>
        </authorList>
    </citation>
    <scope>NUCLEOTIDE SEQUENCE [LARGE SCALE GENOMIC DNA]</scope>
</reference>